<keyword evidence="4 7" id="KW-0812">Transmembrane</keyword>
<keyword evidence="5 7" id="KW-1133">Transmembrane helix</keyword>
<feature type="transmembrane region" description="Helical" evidence="7">
    <location>
        <begin position="314"/>
        <end position="338"/>
    </location>
</feature>
<comment type="subcellular location">
    <subcellularLocation>
        <location evidence="1">Cell membrane</location>
        <topology evidence="1">Multi-pass membrane protein</topology>
    </subcellularLocation>
</comment>
<dbReference type="InterPro" id="IPR042094">
    <property type="entry name" value="T2SS_GspF_sf"/>
</dbReference>
<accession>A0A379SDT6</accession>
<feature type="domain" description="Type II secretion system protein GspF" evidence="8">
    <location>
        <begin position="17"/>
        <end position="136"/>
    </location>
</feature>
<evidence type="ECO:0000256" key="3">
    <source>
        <dbReference type="ARBA" id="ARBA00022475"/>
    </source>
</evidence>
<feature type="domain" description="Type II secretion system protein GspF" evidence="8">
    <location>
        <begin position="217"/>
        <end position="338"/>
    </location>
</feature>
<dbReference type="EMBL" id="UGWQ01000004">
    <property type="protein sequence ID" value="SUG27752.1"/>
    <property type="molecule type" value="Genomic_DNA"/>
</dbReference>
<dbReference type="InterPro" id="IPR018076">
    <property type="entry name" value="T2SS_GspF_dom"/>
</dbReference>
<evidence type="ECO:0000256" key="7">
    <source>
        <dbReference type="SAM" id="Phobius"/>
    </source>
</evidence>
<evidence type="ECO:0000256" key="5">
    <source>
        <dbReference type="ARBA" id="ARBA00022989"/>
    </source>
</evidence>
<dbReference type="PANTHER" id="PTHR30012:SF0">
    <property type="entry name" value="TYPE II SECRETION SYSTEM PROTEIN F-RELATED"/>
    <property type="match status" value="1"/>
</dbReference>
<evidence type="ECO:0000256" key="1">
    <source>
        <dbReference type="ARBA" id="ARBA00004651"/>
    </source>
</evidence>
<evidence type="ECO:0000256" key="2">
    <source>
        <dbReference type="ARBA" id="ARBA00005745"/>
    </source>
</evidence>
<evidence type="ECO:0000259" key="8">
    <source>
        <dbReference type="Pfam" id="PF00482"/>
    </source>
</evidence>
<comment type="similarity">
    <text evidence="2">Belongs to the GSP F family.</text>
</comment>
<evidence type="ECO:0000256" key="4">
    <source>
        <dbReference type="ARBA" id="ARBA00022692"/>
    </source>
</evidence>
<sequence>MSFLQKLSFGSGVRIRFYNNMSLLLENQVQLIDALKQIIVIMEKNKKSNSAEAKVAVACYEALSQGESFSAGLEEWVPSSEIALIAAGEASGELERCLKDAVKLIEGVMQIRKAVIGATIYPTVLIIMLSCLLHIIADSLVPKLAAVTSPETWEGAAYILYIIAEITTNYGIYILVGVVGSIVAILFSFRFLNGNIRVFLDKIPPWSVYRAVHGCIFLLNLSLLLRAGVRLQAALELLYVKAGTKWLLCRIDAILQGISSGFSLGEAMSNSPYVFPDEESVCYVQLLCVLQGFEESLIRFSAHWLEKTVATVKAAAAMFLLTSVLTMGCTLGLVVLGVSGIESAIQQSVQ</sequence>
<gene>
    <name evidence="9" type="primary">pilR</name>
    <name evidence="9" type="ORF">NCTC10718_05081</name>
</gene>
<evidence type="ECO:0000313" key="10">
    <source>
        <dbReference type="Proteomes" id="UP000254332"/>
    </source>
</evidence>
<reference evidence="9 10" key="1">
    <citation type="submission" date="2018-06" db="EMBL/GenBank/DDBJ databases">
        <authorList>
            <consortium name="Pathogen Informatics"/>
            <person name="Doyle S."/>
        </authorList>
    </citation>
    <scope>NUCLEOTIDE SEQUENCE [LARGE SCALE GENOMIC DNA]</scope>
    <source>
        <strain evidence="9 10">NCTC10718</strain>
    </source>
</reference>
<proteinExistence type="inferred from homology"/>
<keyword evidence="6 7" id="KW-0472">Membrane</keyword>
<organism evidence="9 10">
    <name type="scientific">Salmonella enterica</name>
    <name type="common">Salmonella choleraesuis</name>
    <dbReference type="NCBI Taxonomy" id="28901"/>
    <lineage>
        <taxon>Bacteria</taxon>
        <taxon>Pseudomonadati</taxon>
        <taxon>Pseudomonadota</taxon>
        <taxon>Gammaproteobacteria</taxon>
        <taxon>Enterobacterales</taxon>
        <taxon>Enterobacteriaceae</taxon>
        <taxon>Salmonella</taxon>
    </lineage>
</organism>
<dbReference type="GO" id="GO:0005886">
    <property type="term" value="C:plasma membrane"/>
    <property type="evidence" value="ECO:0007669"/>
    <property type="project" value="UniProtKB-SubCell"/>
</dbReference>
<evidence type="ECO:0000313" key="9">
    <source>
        <dbReference type="EMBL" id="SUG27752.1"/>
    </source>
</evidence>
<protein>
    <submittedName>
        <fullName evidence="9">Putative membrane protein</fullName>
    </submittedName>
</protein>
<keyword evidence="3" id="KW-1003">Cell membrane</keyword>
<dbReference type="AlphaFoldDB" id="A0A379SDT6"/>
<feature type="transmembrane region" description="Helical" evidence="7">
    <location>
        <begin position="157"/>
        <end position="187"/>
    </location>
</feature>
<feature type="transmembrane region" description="Helical" evidence="7">
    <location>
        <begin position="114"/>
        <end position="137"/>
    </location>
</feature>
<feature type="transmembrane region" description="Helical" evidence="7">
    <location>
        <begin position="208"/>
        <end position="229"/>
    </location>
</feature>
<dbReference type="Pfam" id="PF00482">
    <property type="entry name" value="T2SSF"/>
    <property type="match status" value="2"/>
</dbReference>
<evidence type="ECO:0000256" key="6">
    <source>
        <dbReference type="ARBA" id="ARBA00023136"/>
    </source>
</evidence>
<name>A0A379SDT6_SALER</name>
<dbReference type="PANTHER" id="PTHR30012">
    <property type="entry name" value="GENERAL SECRETION PATHWAY PROTEIN"/>
    <property type="match status" value="1"/>
</dbReference>
<dbReference type="Proteomes" id="UP000254332">
    <property type="component" value="Unassembled WGS sequence"/>
</dbReference>
<dbReference type="InterPro" id="IPR003004">
    <property type="entry name" value="GspF/PilC"/>
</dbReference>
<dbReference type="Gene3D" id="1.20.81.30">
    <property type="entry name" value="Type II secretion system (T2SS), domain F"/>
    <property type="match status" value="2"/>
</dbReference>